<reference evidence="3" key="1">
    <citation type="journal article" date="2014" name="Int. J. Syst. Evol. Microbiol.">
        <title>Complete genome sequence of Corynebacterium casei LMG S-19264T (=DSM 44701T), isolated from a smear-ripened cheese.</title>
        <authorList>
            <consortium name="US DOE Joint Genome Institute (JGI-PGF)"/>
            <person name="Walter F."/>
            <person name="Albersmeier A."/>
            <person name="Kalinowski J."/>
            <person name="Ruckert C."/>
        </authorList>
    </citation>
    <scope>NUCLEOTIDE SEQUENCE</scope>
    <source>
        <strain evidence="3">CCM 7086</strain>
    </source>
</reference>
<organism evidence="3 4">
    <name type="scientific">Oxalicibacterium flavum</name>
    <dbReference type="NCBI Taxonomy" id="179467"/>
    <lineage>
        <taxon>Bacteria</taxon>
        <taxon>Pseudomonadati</taxon>
        <taxon>Pseudomonadota</taxon>
        <taxon>Betaproteobacteria</taxon>
        <taxon>Burkholderiales</taxon>
        <taxon>Oxalobacteraceae</taxon>
        <taxon>Oxalicibacterium</taxon>
    </lineage>
</organism>
<feature type="region of interest" description="Disordered" evidence="1">
    <location>
        <begin position="103"/>
        <end position="127"/>
    </location>
</feature>
<keyword evidence="2" id="KW-0812">Transmembrane</keyword>
<evidence type="ECO:0000256" key="1">
    <source>
        <dbReference type="SAM" id="MobiDB-lite"/>
    </source>
</evidence>
<accession>A0A8J2XYG9</accession>
<dbReference type="AlphaFoldDB" id="A0A8J2XYG9"/>
<feature type="compositionally biased region" description="Polar residues" evidence="1">
    <location>
        <begin position="117"/>
        <end position="127"/>
    </location>
</feature>
<evidence type="ECO:0008006" key="5">
    <source>
        <dbReference type="Google" id="ProtNLM"/>
    </source>
</evidence>
<dbReference type="Proteomes" id="UP000620266">
    <property type="component" value="Unassembled WGS sequence"/>
</dbReference>
<evidence type="ECO:0000313" key="4">
    <source>
        <dbReference type="Proteomes" id="UP000620266"/>
    </source>
</evidence>
<evidence type="ECO:0000313" key="3">
    <source>
        <dbReference type="EMBL" id="GGB97871.1"/>
    </source>
</evidence>
<name>A0A8J2XYG9_9BURK</name>
<dbReference type="InterPro" id="IPR025557">
    <property type="entry name" value="DUF4282"/>
</dbReference>
<comment type="caution">
    <text evidence="3">The sequence shown here is derived from an EMBL/GenBank/DDBJ whole genome shotgun (WGS) entry which is preliminary data.</text>
</comment>
<dbReference type="Pfam" id="PF14110">
    <property type="entry name" value="DUF4282"/>
    <property type="match status" value="1"/>
</dbReference>
<keyword evidence="4" id="KW-1185">Reference proteome</keyword>
<sequence length="127" mass="14171">MQTNSFAHSTFRYLNLDHLIAPFLIKAIYWLGIVVILSAGFGSLFAGQDGGPRIGVPLTVIGVLLTLLLWRLFSELLILAFNLHARLTEIRDLLTLRQTRVESHRKAANAPSLKSPRLNSQGKVQHD</sequence>
<keyword evidence="2" id="KW-1133">Transmembrane helix</keyword>
<dbReference type="EMBL" id="BMCG01000001">
    <property type="protein sequence ID" value="GGB97871.1"/>
    <property type="molecule type" value="Genomic_DNA"/>
</dbReference>
<evidence type="ECO:0000256" key="2">
    <source>
        <dbReference type="SAM" id="Phobius"/>
    </source>
</evidence>
<feature type="transmembrane region" description="Helical" evidence="2">
    <location>
        <begin position="27"/>
        <end position="47"/>
    </location>
</feature>
<proteinExistence type="predicted"/>
<protein>
    <recommendedName>
        <fullName evidence="5">DUF4282 domain-containing protein</fullName>
    </recommendedName>
</protein>
<feature type="transmembrane region" description="Helical" evidence="2">
    <location>
        <begin position="54"/>
        <end position="73"/>
    </location>
</feature>
<keyword evidence="2" id="KW-0472">Membrane</keyword>
<gene>
    <name evidence="3" type="ORF">GCM10007205_03950</name>
</gene>
<reference evidence="3" key="2">
    <citation type="submission" date="2020-09" db="EMBL/GenBank/DDBJ databases">
        <authorList>
            <person name="Sun Q."/>
            <person name="Sedlacek I."/>
        </authorList>
    </citation>
    <scope>NUCLEOTIDE SEQUENCE</scope>
    <source>
        <strain evidence="3">CCM 7086</strain>
    </source>
</reference>
<dbReference type="RefSeq" id="WP_188394486.1">
    <property type="nucleotide sequence ID" value="NZ_BMCG01000001.1"/>
</dbReference>